<organism evidence="1 2">
    <name type="scientific">Brachybacterium halotolerans</name>
    <dbReference type="NCBI Taxonomy" id="2795215"/>
    <lineage>
        <taxon>Bacteria</taxon>
        <taxon>Bacillati</taxon>
        <taxon>Actinomycetota</taxon>
        <taxon>Actinomycetes</taxon>
        <taxon>Micrococcales</taxon>
        <taxon>Dermabacteraceae</taxon>
        <taxon>Brachybacterium</taxon>
    </lineage>
</organism>
<dbReference type="InterPro" id="IPR006059">
    <property type="entry name" value="SBP"/>
</dbReference>
<dbReference type="Pfam" id="PF13416">
    <property type="entry name" value="SBP_bac_8"/>
    <property type="match status" value="1"/>
</dbReference>
<evidence type="ECO:0000313" key="2">
    <source>
        <dbReference type="Proteomes" id="UP000612352"/>
    </source>
</evidence>
<name>A0ABS1B8P4_9MICO</name>
<dbReference type="InterPro" id="IPR050490">
    <property type="entry name" value="Bact_solute-bd_prot1"/>
</dbReference>
<dbReference type="SUPFAM" id="SSF53850">
    <property type="entry name" value="Periplasmic binding protein-like II"/>
    <property type="match status" value="1"/>
</dbReference>
<accession>A0ABS1B8P4</accession>
<dbReference type="PROSITE" id="PS51318">
    <property type="entry name" value="TAT"/>
    <property type="match status" value="1"/>
</dbReference>
<dbReference type="RefSeq" id="WP_200501647.1">
    <property type="nucleotide sequence ID" value="NZ_JAEDAJ010000002.1"/>
</dbReference>
<dbReference type="PANTHER" id="PTHR43649">
    <property type="entry name" value="ARABINOSE-BINDING PROTEIN-RELATED"/>
    <property type="match status" value="1"/>
</dbReference>
<gene>
    <name evidence="1" type="ORF">I8D64_06310</name>
</gene>
<dbReference type="EMBL" id="JAEDAJ010000002">
    <property type="protein sequence ID" value="MBK0331013.1"/>
    <property type="molecule type" value="Genomic_DNA"/>
</dbReference>
<dbReference type="PANTHER" id="PTHR43649:SF12">
    <property type="entry name" value="DIACETYLCHITOBIOSE BINDING PROTEIN DASA"/>
    <property type="match status" value="1"/>
</dbReference>
<dbReference type="Proteomes" id="UP000612352">
    <property type="component" value="Unassembled WGS sequence"/>
</dbReference>
<dbReference type="PROSITE" id="PS51257">
    <property type="entry name" value="PROKAR_LIPOPROTEIN"/>
    <property type="match status" value="1"/>
</dbReference>
<keyword evidence="2" id="KW-1185">Reference proteome</keyword>
<proteinExistence type="predicted"/>
<dbReference type="InterPro" id="IPR006311">
    <property type="entry name" value="TAT_signal"/>
</dbReference>
<protein>
    <submittedName>
        <fullName evidence="1">Extracellular solute-binding protein</fullName>
    </submittedName>
</protein>
<reference evidence="1 2" key="1">
    <citation type="submission" date="2020-12" db="EMBL/GenBank/DDBJ databases">
        <title>Brachybacterium sp. MASK1Z-5, whole genome shotgun sequence.</title>
        <authorList>
            <person name="Tuo L."/>
        </authorList>
    </citation>
    <scope>NUCLEOTIDE SEQUENCE [LARGE SCALE GENOMIC DNA]</scope>
    <source>
        <strain evidence="1 2">MASK1Z-5</strain>
    </source>
</reference>
<dbReference type="Gene3D" id="3.40.190.10">
    <property type="entry name" value="Periplasmic binding protein-like II"/>
    <property type="match status" value="2"/>
</dbReference>
<sequence>MSLTRRTLLAASGAGAVALGGAACGSGGAMDPSVPLDIDVADADLSGAIGLLTPDFVGDDRAVLDDDIIAPFTKRTGVDVSVDQVDWNKLNEKISTGIAGGIIADVIMTGVGWTQPFAEKGIFAEIPADFIEGLGYDESVLVSTRYDGRYYSLPQALDLRFIGFHPELLEKKGIDSAPESLDELAQAAAELTGDGVVGLDFLSGSAGSARQAFVFLLYAFGGTMFSDDGLAPRLHEEPGRLALQWMLDCMDTGAIDYSIQAAEGQPSPFQQKKAAMSLVSTGNWPTWQTMTPELCEKGAVGTFLLPSGVDADPVMFQGGTFISISSLSKNKDAAAGFMKHMLEPDILGKASAATGKVPPTPDIPETEGIRSNLLMAFGLENLPYAGATEGGSAAYMEVRSNLDGIVETCLTGRATVDQTLADMKKLCDGAISRI</sequence>
<comment type="caution">
    <text evidence="1">The sequence shown here is derived from an EMBL/GenBank/DDBJ whole genome shotgun (WGS) entry which is preliminary data.</text>
</comment>
<evidence type="ECO:0000313" key="1">
    <source>
        <dbReference type="EMBL" id="MBK0331013.1"/>
    </source>
</evidence>